<dbReference type="GO" id="GO:0000976">
    <property type="term" value="F:transcription cis-regulatory region binding"/>
    <property type="evidence" value="ECO:0007669"/>
    <property type="project" value="TreeGrafter"/>
</dbReference>
<comment type="caution">
    <text evidence="6">The sequence shown here is derived from an EMBL/GenBank/DDBJ whole genome shotgun (WGS) entry which is preliminary data.</text>
</comment>
<dbReference type="GO" id="GO:0006355">
    <property type="term" value="P:regulation of DNA-templated transcription"/>
    <property type="evidence" value="ECO:0007669"/>
    <property type="project" value="TreeGrafter"/>
</dbReference>
<protein>
    <recommendedName>
        <fullName evidence="5">HTH myb-type domain-containing protein</fullName>
    </recommendedName>
</protein>
<dbReference type="CDD" id="cd00167">
    <property type="entry name" value="SANT"/>
    <property type="match status" value="1"/>
</dbReference>
<feature type="region of interest" description="Disordered" evidence="4">
    <location>
        <begin position="30"/>
        <end position="60"/>
    </location>
</feature>
<keyword evidence="7" id="KW-1185">Reference proteome</keyword>
<dbReference type="Gene3D" id="1.10.10.60">
    <property type="entry name" value="Homeodomain-like"/>
    <property type="match status" value="1"/>
</dbReference>
<sequence length="185" mass="20354">MGRAPCCSKRLPGRTDNEIKNYWNSHLSKRVSDCRTGPTKAAKTNQSGRKSAPKVPKKPLVNNIEPRKKQRVEMVKVHQPKAVRVSPFSIARNNSFENGHSGPGGGLIDCGGADMNYLDVRGVLEDDDIHHASGGYGWKMIMGEGGDPWHPSCKLDMILQEYHQLLLEGDNSGQLESTHSLIPAD</sequence>
<dbReference type="GO" id="GO:0030154">
    <property type="term" value="P:cell differentiation"/>
    <property type="evidence" value="ECO:0007669"/>
    <property type="project" value="TreeGrafter"/>
</dbReference>
<feature type="domain" description="HTH myb-type" evidence="5">
    <location>
        <begin position="8"/>
        <end position="31"/>
    </location>
</feature>
<keyword evidence="2" id="KW-0238">DNA-binding</keyword>
<accession>A0AAN7Q841</accession>
<dbReference type="PANTHER" id="PTHR47998">
    <property type="entry name" value="TRANSCRIPTION FACTOR MYB51-LIKE ISOFORM X1"/>
    <property type="match status" value="1"/>
</dbReference>
<dbReference type="EMBL" id="JAXIOK010000009">
    <property type="protein sequence ID" value="KAK4761521.1"/>
    <property type="molecule type" value="Genomic_DNA"/>
</dbReference>
<name>A0AAN7Q841_9MYRT</name>
<dbReference type="Proteomes" id="UP001345219">
    <property type="component" value="Chromosome 23"/>
</dbReference>
<keyword evidence="3" id="KW-0539">Nucleus</keyword>
<evidence type="ECO:0000256" key="2">
    <source>
        <dbReference type="ARBA" id="ARBA00023125"/>
    </source>
</evidence>
<dbReference type="AlphaFoldDB" id="A0AAN7Q841"/>
<dbReference type="PANTHER" id="PTHR47998:SF53">
    <property type="entry name" value="MYB TRANSCRIPTION FACTOR"/>
    <property type="match status" value="1"/>
</dbReference>
<dbReference type="GO" id="GO:0005634">
    <property type="term" value="C:nucleus"/>
    <property type="evidence" value="ECO:0007669"/>
    <property type="project" value="UniProtKB-SubCell"/>
</dbReference>
<dbReference type="InterPro" id="IPR017930">
    <property type="entry name" value="Myb_dom"/>
</dbReference>
<dbReference type="InterPro" id="IPR001005">
    <property type="entry name" value="SANT/Myb"/>
</dbReference>
<evidence type="ECO:0000313" key="6">
    <source>
        <dbReference type="EMBL" id="KAK4761521.1"/>
    </source>
</evidence>
<comment type="subcellular location">
    <subcellularLocation>
        <location evidence="1">Nucleus</location>
    </subcellularLocation>
</comment>
<evidence type="ECO:0000256" key="3">
    <source>
        <dbReference type="ARBA" id="ARBA00023242"/>
    </source>
</evidence>
<dbReference type="PROSITE" id="PS51294">
    <property type="entry name" value="HTH_MYB"/>
    <property type="match status" value="1"/>
</dbReference>
<gene>
    <name evidence="6" type="ORF">SAY87_029405</name>
</gene>
<organism evidence="6 7">
    <name type="scientific">Trapa incisa</name>
    <dbReference type="NCBI Taxonomy" id="236973"/>
    <lineage>
        <taxon>Eukaryota</taxon>
        <taxon>Viridiplantae</taxon>
        <taxon>Streptophyta</taxon>
        <taxon>Embryophyta</taxon>
        <taxon>Tracheophyta</taxon>
        <taxon>Spermatophyta</taxon>
        <taxon>Magnoliopsida</taxon>
        <taxon>eudicotyledons</taxon>
        <taxon>Gunneridae</taxon>
        <taxon>Pentapetalae</taxon>
        <taxon>rosids</taxon>
        <taxon>malvids</taxon>
        <taxon>Myrtales</taxon>
        <taxon>Lythraceae</taxon>
        <taxon>Trapa</taxon>
    </lineage>
</organism>
<evidence type="ECO:0000256" key="1">
    <source>
        <dbReference type="ARBA" id="ARBA00004123"/>
    </source>
</evidence>
<dbReference type="InterPro" id="IPR015495">
    <property type="entry name" value="Myb_TF_plants"/>
</dbReference>
<evidence type="ECO:0000256" key="4">
    <source>
        <dbReference type="SAM" id="MobiDB-lite"/>
    </source>
</evidence>
<evidence type="ECO:0000259" key="5">
    <source>
        <dbReference type="PROSITE" id="PS51294"/>
    </source>
</evidence>
<proteinExistence type="predicted"/>
<evidence type="ECO:0000313" key="7">
    <source>
        <dbReference type="Proteomes" id="UP001345219"/>
    </source>
</evidence>
<reference evidence="6 7" key="1">
    <citation type="journal article" date="2023" name="Hortic Res">
        <title>Pangenome of water caltrop reveals structural variations and asymmetric subgenome divergence after allopolyploidization.</title>
        <authorList>
            <person name="Zhang X."/>
            <person name="Chen Y."/>
            <person name="Wang L."/>
            <person name="Yuan Y."/>
            <person name="Fang M."/>
            <person name="Shi L."/>
            <person name="Lu R."/>
            <person name="Comes H.P."/>
            <person name="Ma Y."/>
            <person name="Chen Y."/>
            <person name="Huang G."/>
            <person name="Zhou Y."/>
            <person name="Zheng Z."/>
            <person name="Qiu Y."/>
        </authorList>
    </citation>
    <scope>NUCLEOTIDE SEQUENCE [LARGE SCALE GENOMIC DNA]</scope>
    <source>
        <tissue evidence="6">Roots</tissue>
    </source>
</reference>